<feature type="domain" description="PLD phosphodiesterase" evidence="8">
    <location>
        <begin position="139"/>
        <end position="170"/>
    </location>
</feature>
<dbReference type="PANTHER" id="PTHR43856">
    <property type="entry name" value="CARDIOLIPIN HYDROLASE"/>
    <property type="match status" value="1"/>
</dbReference>
<evidence type="ECO:0000256" key="1">
    <source>
        <dbReference type="ARBA" id="ARBA00000798"/>
    </source>
</evidence>
<dbReference type="GO" id="GO:0016042">
    <property type="term" value="P:lipid catabolic process"/>
    <property type="evidence" value="ECO:0007669"/>
    <property type="project" value="UniProtKB-KW"/>
</dbReference>
<dbReference type="PROSITE" id="PS50035">
    <property type="entry name" value="PLD"/>
    <property type="match status" value="1"/>
</dbReference>
<evidence type="ECO:0000256" key="3">
    <source>
        <dbReference type="ARBA" id="ARBA00012027"/>
    </source>
</evidence>
<organism evidence="9 10">
    <name type="scientific">Sulfobacillus acidophilus (strain ATCC 700253 / DSM 10332 / NAL)</name>
    <dbReference type="NCBI Taxonomy" id="679936"/>
    <lineage>
        <taxon>Bacteria</taxon>
        <taxon>Bacillati</taxon>
        <taxon>Bacillota</taxon>
        <taxon>Clostridia</taxon>
        <taxon>Eubacteriales</taxon>
        <taxon>Clostridiales Family XVII. Incertae Sedis</taxon>
        <taxon>Sulfobacillus</taxon>
    </lineage>
</organism>
<evidence type="ECO:0000256" key="6">
    <source>
        <dbReference type="ARBA" id="ARBA00023098"/>
    </source>
</evidence>
<accession>G8U0G4</accession>
<reference evidence="9 10" key="2">
    <citation type="journal article" date="2012" name="Stand. Genomic Sci.">
        <title>Complete genome sequence of the moderately thermophilic mineral-sulfide-oxidizing firmicute Sulfobacillus acidophilus type strain (NAL(T)).</title>
        <authorList>
            <person name="Anderson I."/>
            <person name="Chertkov O."/>
            <person name="Chen A."/>
            <person name="Saunders E."/>
            <person name="Lapidus A."/>
            <person name="Nolan M."/>
            <person name="Lucas S."/>
            <person name="Hammon N."/>
            <person name="Deshpande S."/>
            <person name="Cheng J.F."/>
            <person name="Han C."/>
            <person name="Tapia R."/>
            <person name="Goodwin L.A."/>
            <person name="Pitluck S."/>
            <person name="Liolios K."/>
            <person name="Pagani I."/>
            <person name="Ivanova N."/>
            <person name="Mikhailova N."/>
            <person name="Pati A."/>
            <person name="Palaniappan K."/>
            <person name="Land M."/>
            <person name="Pan C."/>
            <person name="Rohde M."/>
            <person name="Pukall R."/>
            <person name="Goker M."/>
            <person name="Detter J.C."/>
            <person name="Woyke T."/>
            <person name="Bristow J."/>
            <person name="Eisen J.A."/>
            <person name="Markowitz V."/>
            <person name="Hugenholtz P."/>
            <person name="Kyrpides N.C."/>
            <person name="Klenk H.P."/>
            <person name="Mavromatis K."/>
        </authorList>
    </citation>
    <scope>NUCLEOTIDE SEQUENCE [LARGE SCALE GENOMIC DNA]</scope>
    <source>
        <strain evidence="10">ATCC 700253 / DSM 10332 / NAL</strain>
    </source>
</reference>
<protein>
    <recommendedName>
        <fullName evidence="3">phospholipase D</fullName>
        <ecNumber evidence="3">3.1.4.4</ecNumber>
    </recommendedName>
</protein>
<evidence type="ECO:0000313" key="9">
    <source>
        <dbReference type="EMBL" id="AEW04186.1"/>
    </source>
</evidence>
<reference evidence="10" key="1">
    <citation type="submission" date="2011-12" db="EMBL/GenBank/DDBJ databases">
        <title>The complete genome of chromosome of Sulfobacillus acidophilus DSM 10332.</title>
        <authorList>
            <person name="Lucas S."/>
            <person name="Han J."/>
            <person name="Lapidus A."/>
            <person name="Bruce D."/>
            <person name="Goodwin L."/>
            <person name="Pitluck S."/>
            <person name="Peters L."/>
            <person name="Kyrpides N."/>
            <person name="Mavromatis K."/>
            <person name="Ivanova N."/>
            <person name="Mikhailova N."/>
            <person name="Chertkov O."/>
            <person name="Saunders E."/>
            <person name="Detter J.C."/>
            <person name="Tapia R."/>
            <person name="Han C."/>
            <person name="Land M."/>
            <person name="Hauser L."/>
            <person name="Markowitz V."/>
            <person name="Cheng J.-F."/>
            <person name="Hugenholtz P."/>
            <person name="Woyke T."/>
            <person name="Wu D."/>
            <person name="Pukall R."/>
            <person name="Gehrich-Schroeter G."/>
            <person name="Schneider S."/>
            <person name="Klenk H.-P."/>
            <person name="Eisen J.A."/>
        </authorList>
    </citation>
    <scope>NUCLEOTIDE SEQUENCE [LARGE SCALE GENOMIC DNA]</scope>
    <source>
        <strain evidence="10">ATCC 700253 / DSM 10332 / NAL</strain>
    </source>
</reference>
<dbReference type="GO" id="GO:0016891">
    <property type="term" value="F:RNA endonuclease activity producing 5'-phosphomonoesters, hydrolytic mechanism"/>
    <property type="evidence" value="ECO:0007669"/>
    <property type="project" value="TreeGrafter"/>
</dbReference>
<dbReference type="PANTHER" id="PTHR43856:SF1">
    <property type="entry name" value="MITOCHONDRIAL CARDIOLIPIN HYDROLASE"/>
    <property type="match status" value="1"/>
</dbReference>
<keyword evidence="6" id="KW-0443">Lipid metabolism</keyword>
<proteinExistence type="inferred from homology"/>
<dbReference type="EC" id="3.1.4.4" evidence="3"/>
<evidence type="ECO:0000256" key="4">
    <source>
        <dbReference type="ARBA" id="ARBA00022801"/>
    </source>
</evidence>
<dbReference type="InterPro" id="IPR001736">
    <property type="entry name" value="PLipase_D/transphosphatidylase"/>
</dbReference>
<feature type="region of interest" description="Disordered" evidence="7">
    <location>
        <begin position="28"/>
        <end position="47"/>
    </location>
</feature>
<dbReference type="InterPro" id="IPR025202">
    <property type="entry name" value="PLD-like_dom"/>
</dbReference>
<dbReference type="STRING" id="679936.Sulac_0678"/>
<evidence type="ECO:0000259" key="8">
    <source>
        <dbReference type="PROSITE" id="PS50035"/>
    </source>
</evidence>
<evidence type="ECO:0000256" key="7">
    <source>
        <dbReference type="SAM" id="MobiDB-lite"/>
    </source>
</evidence>
<dbReference type="AlphaFoldDB" id="G8U0G4"/>
<name>G8U0G4_SULAD</name>
<dbReference type="SUPFAM" id="SSF56024">
    <property type="entry name" value="Phospholipase D/nuclease"/>
    <property type="match status" value="2"/>
</dbReference>
<evidence type="ECO:0000256" key="2">
    <source>
        <dbReference type="ARBA" id="ARBA00008664"/>
    </source>
</evidence>
<dbReference type="HOGENOM" id="CLU_051844_2_0_9"/>
<dbReference type="KEGG" id="sap:Sulac_0678"/>
<dbReference type="GO" id="GO:0004630">
    <property type="term" value="F:phospholipase D activity"/>
    <property type="evidence" value="ECO:0007669"/>
    <property type="project" value="UniProtKB-EC"/>
</dbReference>
<evidence type="ECO:0000256" key="5">
    <source>
        <dbReference type="ARBA" id="ARBA00022963"/>
    </source>
</evidence>
<dbReference type="Pfam" id="PF13091">
    <property type="entry name" value="PLDc_2"/>
    <property type="match status" value="2"/>
</dbReference>
<dbReference type="GO" id="GO:0006793">
    <property type="term" value="P:phosphorus metabolic process"/>
    <property type="evidence" value="ECO:0007669"/>
    <property type="project" value="UniProtKB-ARBA"/>
</dbReference>
<dbReference type="EMBL" id="CP003179">
    <property type="protein sequence ID" value="AEW04186.1"/>
    <property type="molecule type" value="Genomic_DNA"/>
</dbReference>
<dbReference type="InterPro" id="IPR051406">
    <property type="entry name" value="PLD_domain"/>
</dbReference>
<sequence length="328" mass="33753">MNFWHYGFLSFGIALTLAGCGSAIHPSGPSPHFGQPQSMAAPRPMPTSPSLVWEPGVGVTPCVRLIDQALTGIDLNAYPIDNPAILTALRQAGQRGVPIHVLLAPNPYGDAGAVSTERQALATIPHCLVRSAPPRFAAANAYDHAKYLVINPGTPQATAVIGTANLTDSAFDGGNLEAVAVATGAPAQAATQVFQADWTDRPSGPGPRRALVLSPGAAPAITSLLRASGPIQMMTEEVGDDPALLAIMAADGARLQLLVPPTTSTTTTARLAALAAAGVHIRTLSTPDIHAKVIVMSTTAFLGSQNLSAVSLQDNPEMGLLFTGSAWA</sequence>
<evidence type="ECO:0000313" key="10">
    <source>
        <dbReference type="Proteomes" id="UP000005439"/>
    </source>
</evidence>
<keyword evidence="4" id="KW-0378">Hydrolase</keyword>
<comment type="similarity">
    <text evidence="2">Belongs to the phospholipase D family.</text>
</comment>
<keyword evidence="10" id="KW-1185">Reference proteome</keyword>
<comment type="catalytic activity">
    <reaction evidence="1">
        <text>a 1,2-diacyl-sn-glycero-3-phosphocholine + H2O = a 1,2-diacyl-sn-glycero-3-phosphate + choline + H(+)</text>
        <dbReference type="Rhea" id="RHEA:14445"/>
        <dbReference type="ChEBI" id="CHEBI:15354"/>
        <dbReference type="ChEBI" id="CHEBI:15377"/>
        <dbReference type="ChEBI" id="CHEBI:15378"/>
        <dbReference type="ChEBI" id="CHEBI:57643"/>
        <dbReference type="ChEBI" id="CHEBI:58608"/>
        <dbReference type="EC" id="3.1.4.4"/>
    </reaction>
</comment>
<dbReference type="PATRIC" id="fig|679936.5.peg.731"/>
<gene>
    <name evidence="9" type="ordered locus">Sulac_0678</name>
</gene>
<dbReference type="Proteomes" id="UP000005439">
    <property type="component" value="Chromosome"/>
</dbReference>
<keyword evidence="5" id="KW-0442">Lipid degradation</keyword>
<dbReference type="Gene3D" id="3.30.870.10">
    <property type="entry name" value="Endonuclease Chain A"/>
    <property type="match status" value="2"/>
</dbReference>